<evidence type="ECO:0000313" key="3">
    <source>
        <dbReference type="Proteomes" id="UP000295367"/>
    </source>
</evidence>
<dbReference type="RefSeq" id="WP_165923022.1">
    <property type="nucleotide sequence ID" value="NZ_SMCO01000025.1"/>
</dbReference>
<sequence>MQDKLLGANHCTSCPCDSSPSTPNPIYLGTANKFLQEIDYIGTGPFPLQLTRAYNSQQEGGGGWRWSYGGRIDSTGIVYRPDGKVITFTLTNGTWLADKDITDTLVQLANASGWKYTTGEGVVETYNANGARTSFTNRAGLTQTYTYSTGSDGNVILDANGNLTTTALPAGYPIRITDAAGRAINIAWGYDSTNTIIRLTKLTDPANGIYLWGYDTINLTSITYPDGSIRQYSYNEQTLTGNANLPHALTGITEKANSADPGTRFASYWYDSQGRAYKEEHAPSLNQGIDNYQLTYNTDPATGNPTSTVVTDPLKTAYTYNFTTVLGVAKSTGTDQLGGSGCSAASSALTYDANGNVSSRTDFNQHKTCYAYDTLGRNLETARVEGLASTADCATALTATSYSGEIRKTSTSWHTTWRLATKITEPGRETSITYDPASGNVLTQEIKDTASSKTRTWTYSYTTSADNTLVNLLKSVDGPRTDVNDITRYTYYTADDTTTTPPKYRRGDLNTLSNA</sequence>
<protein>
    <submittedName>
        <fullName evidence="2">YD repeat-containing protein</fullName>
    </submittedName>
</protein>
<reference evidence="2 3" key="1">
    <citation type="submission" date="2019-03" db="EMBL/GenBank/DDBJ databases">
        <title>Genomic Encyclopedia of Type Strains, Phase IV (KMG-IV): sequencing the most valuable type-strain genomes for metagenomic binning, comparative biology and taxonomic classification.</title>
        <authorList>
            <person name="Goeker M."/>
        </authorList>
    </citation>
    <scope>NUCLEOTIDE SEQUENCE [LARGE SCALE GENOMIC DNA]</scope>
    <source>
        <strain evidence="2 3">DSM 100309</strain>
    </source>
</reference>
<evidence type="ECO:0000313" key="2">
    <source>
        <dbReference type="EMBL" id="TCV81214.1"/>
    </source>
</evidence>
<comment type="caution">
    <text evidence="2">The sequence shown here is derived from an EMBL/GenBank/DDBJ whole genome shotgun (WGS) entry which is preliminary data.</text>
</comment>
<dbReference type="InterPro" id="IPR045351">
    <property type="entry name" value="DUF6531"/>
</dbReference>
<feature type="domain" description="DUF6531" evidence="1">
    <location>
        <begin position="24"/>
        <end position="88"/>
    </location>
</feature>
<evidence type="ECO:0000259" key="1">
    <source>
        <dbReference type="Pfam" id="PF20148"/>
    </source>
</evidence>
<dbReference type="EMBL" id="SMCO01000025">
    <property type="protein sequence ID" value="TCV81214.1"/>
    <property type="molecule type" value="Genomic_DNA"/>
</dbReference>
<proteinExistence type="predicted"/>
<organism evidence="2 3">
    <name type="scientific">Sulfurirhabdus autotrophica</name>
    <dbReference type="NCBI Taxonomy" id="1706046"/>
    <lineage>
        <taxon>Bacteria</taxon>
        <taxon>Pseudomonadati</taxon>
        <taxon>Pseudomonadota</taxon>
        <taxon>Betaproteobacteria</taxon>
        <taxon>Nitrosomonadales</taxon>
        <taxon>Sulfuricellaceae</taxon>
        <taxon>Sulfurirhabdus</taxon>
    </lineage>
</organism>
<name>A0A4R3XV02_9PROT</name>
<dbReference type="AlphaFoldDB" id="A0A4R3XV02"/>
<dbReference type="Proteomes" id="UP000295367">
    <property type="component" value="Unassembled WGS sequence"/>
</dbReference>
<dbReference type="Gene3D" id="2.180.10.10">
    <property type="entry name" value="RHS repeat-associated core"/>
    <property type="match status" value="1"/>
</dbReference>
<keyword evidence="3" id="KW-1185">Reference proteome</keyword>
<gene>
    <name evidence="2" type="ORF">EDC63_1251</name>
</gene>
<accession>A0A4R3XV02</accession>
<dbReference type="Pfam" id="PF20148">
    <property type="entry name" value="DUF6531"/>
    <property type="match status" value="1"/>
</dbReference>
<feature type="non-terminal residue" evidence="2">
    <location>
        <position position="515"/>
    </location>
</feature>